<dbReference type="RefSeq" id="WP_203891581.1">
    <property type="nucleotide sequence ID" value="NZ_BOOH01000023.1"/>
</dbReference>
<keyword evidence="3" id="KW-1185">Reference proteome</keyword>
<proteinExistence type="predicted"/>
<protein>
    <submittedName>
        <fullName evidence="2">Uncharacterized protein</fullName>
    </submittedName>
</protein>
<evidence type="ECO:0000313" key="2">
    <source>
        <dbReference type="EMBL" id="GIH77026.1"/>
    </source>
</evidence>
<dbReference type="Proteomes" id="UP000616724">
    <property type="component" value="Unassembled WGS sequence"/>
</dbReference>
<feature type="chain" id="PRO_5039345423" evidence="1">
    <location>
        <begin position="31"/>
        <end position="173"/>
    </location>
</feature>
<reference evidence="2 3" key="1">
    <citation type="submission" date="2021-01" db="EMBL/GenBank/DDBJ databases">
        <title>Whole genome shotgun sequence of Planobispora longispora NBRC 13918.</title>
        <authorList>
            <person name="Komaki H."/>
            <person name="Tamura T."/>
        </authorList>
    </citation>
    <scope>NUCLEOTIDE SEQUENCE [LARGE SCALE GENOMIC DNA]</scope>
    <source>
        <strain evidence="2 3">NBRC 13918</strain>
    </source>
</reference>
<sequence length="173" mass="18392">MKHATARRLSRPALVAALAGGMLLTGGVPAAEAAPADGKRKLGAFGHRGVKLGMSVEQARATGKLVRTGNWANCSEWEFRTGPRHRGGPDVLISRRHGVAVIIVGEGVKTSRGIGIGSTRRQLRRAYPDLETAGSGFPIAAVPRNPNAHYYFLLSGRKVSQMALVLKGQDCMN</sequence>
<gene>
    <name evidence="2" type="ORF">Plo01_34550</name>
</gene>
<evidence type="ECO:0000256" key="1">
    <source>
        <dbReference type="SAM" id="SignalP"/>
    </source>
</evidence>
<comment type="caution">
    <text evidence="2">The sequence shown here is derived from an EMBL/GenBank/DDBJ whole genome shotgun (WGS) entry which is preliminary data.</text>
</comment>
<organism evidence="2 3">
    <name type="scientific">Planobispora longispora</name>
    <dbReference type="NCBI Taxonomy" id="28887"/>
    <lineage>
        <taxon>Bacteria</taxon>
        <taxon>Bacillati</taxon>
        <taxon>Actinomycetota</taxon>
        <taxon>Actinomycetes</taxon>
        <taxon>Streptosporangiales</taxon>
        <taxon>Streptosporangiaceae</taxon>
        <taxon>Planobispora</taxon>
    </lineage>
</organism>
<dbReference type="AlphaFoldDB" id="A0A8J3W6P3"/>
<dbReference type="EMBL" id="BOOH01000023">
    <property type="protein sequence ID" value="GIH77026.1"/>
    <property type="molecule type" value="Genomic_DNA"/>
</dbReference>
<feature type="signal peptide" evidence="1">
    <location>
        <begin position="1"/>
        <end position="30"/>
    </location>
</feature>
<accession>A0A8J3W6P3</accession>
<evidence type="ECO:0000313" key="3">
    <source>
        <dbReference type="Proteomes" id="UP000616724"/>
    </source>
</evidence>
<keyword evidence="1" id="KW-0732">Signal</keyword>
<name>A0A8J3W6P3_9ACTN</name>